<dbReference type="OrthoDB" id="5521541at2"/>
<dbReference type="RefSeq" id="WP_074955690.1">
    <property type="nucleotide sequence ID" value="NZ_BJXR01000033.1"/>
</dbReference>
<dbReference type="EMBL" id="BJXR01000033">
    <property type="protein sequence ID" value="GEN09178.1"/>
    <property type="molecule type" value="Genomic_DNA"/>
</dbReference>
<proteinExistence type="predicted"/>
<dbReference type="Proteomes" id="UP000183760">
    <property type="component" value="Unassembled WGS sequence"/>
</dbReference>
<protein>
    <recommendedName>
        <fullName evidence="5">Lipoprotein</fullName>
    </recommendedName>
</protein>
<sequence length="98" mass="10023">MNKLATTGWLLGALLWSACGSDDVKREPCVERTVFARSPTGDCTSYASSCDIPTGYRECCGGFLGGCVASGEDARCVDDPTDSCTPGAGGADCPGVCE</sequence>
<evidence type="ECO:0000313" key="3">
    <source>
        <dbReference type="Proteomes" id="UP000183760"/>
    </source>
</evidence>
<dbReference type="PROSITE" id="PS51257">
    <property type="entry name" value="PROKAR_LIPOPROTEIN"/>
    <property type="match status" value="1"/>
</dbReference>
<evidence type="ECO:0000313" key="4">
    <source>
        <dbReference type="Proteomes" id="UP000321514"/>
    </source>
</evidence>
<dbReference type="AlphaFoldDB" id="A0A511T775"/>
<keyword evidence="3" id="KW-1185">Reference proteome</keyword>
<dbReference type="Proteomes" id="UP000321514">
    <property type="component" value="Unassembled WGS sequence"/>
</dbReference>
<reference evidence="1 4" key="2">
    <citation type="submission" date="2019-07" db="EMBL/GenBank/DDBJ databases">
        <title>Whole genome shotgun sequence of Myxococcus fulvus NBRC 100333.</title>
        <authorList>
            <person name="Hosoyama A."/>
            <person name="Uohara A."/>
            <person name="Ohji S."/>
            <person name="Ichikawa N."/>
        </authorList>
    </citation>
    <scope>NUCLEOTIDE SEQUENCE [LARGE SCALE GENOMIC DNA]</scope>
    <source>
        <strain evidence="1 4">NBRC 100333</strain>
    </source>
</reference>
<organism evidence="1 4">
    <name type="scientific">Myxococcus fulvus</name>
    <dbReference type="NCBI Taxonomy" id="33"/>
    <lineage>
        <taxon>Bacteria</taxon>
        <taxon>Pseudomonadati</taxon>
        <taxon>Myxococcota</taxon>
        <taxon>Myxococcia</taxon>
        <taxon>Myxococcales</taxon>
        <taxon>Cystobacterineae</taxon>
        <taxon>Myxococcaceae</taxon>
        <taxon>Myxococcus</taxon>
    </lineage>
</organism>
<dbReference type="EMBL" id="FOIB01000005">
    <property type="protein sequence ID" value="SEU16108.1"/>
    <property type="molecule type" value="Genomic_DNA"/>
</dbReference>
<comment type="caution">
    <text evidence="1">The sequence shown here is derived from an EMBL/GenBank/DDBJ whole genome shotgun (WGS) entry which is preliminary data.</text>
</comment>
<evidence type="ECO:0000313" key="1">
    <source>
        <dbReference type="EMBL" id="GEN09178.1"/>
    </source>
</evidence>
<reference evidence="2 3" key="1">
    <citation type="submission" date="2016-10" db="EMBL/GenBank/DDBJ databases">
        <authorList>
            <person name="Varghese N."/>
            <person name="Submissions S."/>
        </authorList>
    </citation>
    <scope>NUCLEOTIDE SEQUENCE [LARGE SCALE GENOMIC DNA]</scope>
    <source>
        <strain evidence="2 3">DSM 16525</strain>
    </source>
</reference>
<gene>
    <name evidence="1" type="ORF">MFU01_42150</name>
    <name evidence="2" type="ORF">SAMN05443572_105433</name>
</gene>
<evidence type="ECO:0008006" key="5">
    <source>
        <dbReference type="Google" id="ProtNLM"/>
    </source>
</evidence>
<dbReference type="STRING" id="1334629.MFUL124B02_27440"/>
<accession>A0A511T775</accession>
<evidence type="ECO:0000313" key="2">
    <source>
        <dbReference type="EMBL" id="SEU16108.1"/>
    </source>
</evidence>
<name>A0A511T775_MYXFU</name>